<evidence type="ECO:0000313" key="1">
    <source>
        <dbReference type="EMBL" id="KAJ5116763.1"/>
    </source>
</evidence>
<name>A0A9W9KSI5_9EURO</name>
<sequence>MKKRKLSPSSPPGNLSRISALTAAVRAFAFKFFITGTGSTQTSNGAKSQSQACHNSIWTEAIPLAKQAMKDRSYQSILTLYIIGLASLSINTPDKPQGFEAECFDSASRHIKVLRELERTDQDEDRRHQSEIAYWCVALTENACQLNQLQRLGETSLFSEKSQVWGVVRERTSLFHQSFKSLHGMREPMSKEVISAILQHATLHKCMTWWNMNNIKSYTEGDLDELLQTAARDMLTFRDVFTPLLDLVGRDFLMLNPKDQLSYVLVTVHFYWAVLLFIEEIDKRSPDPPVRHMISKSEASRSIVNTLSQAQLVYETSAYQPSVLLIDPMPETMVSCIVSAASALLELFGNGTFSLGACRTMLSVLVASLKVLCQISPNAKYALEKLNVETMQKSIFKSELASSSDMCKNGTQKLIS</sequence>
<accession>A0A9W9KSI5</accession>
<organism evidence="1 2">
    <name type="scientific">Penicillium angulare</name>
    <dbReference type="NCBI Taxonomy" id="116970"/>
    <lineage>
        <taxon>Eukaryota</taxon>
        <taxon>Fungi</taxon>
        <taxon>Dikarya</taxon>
        <taxon>Ascomycota</taxon>
        <taxon>Pezizomycotina</taxon>
        <taxon>Eurotiomycetes</taxon>
        <taxon>Eurotiomycetidae</taxon>
        <taxon>Eurotiales</taxon>
        <taxon>Aspergillaceae</taxon>
        <taxon>Penicillium</taxon>
    </lineage>
</organism>
<proteinExistence type="predicted"/>
<reference evidence="1" key="1">
    <citation type="submission" date="2022-11" db="EMBL/GenBank/DDBJ databases">
        <authorList>
            <person name="Petersen C."/>
        </authorList>
    </citation>
    <scope>NUCLEOTIDE SEQUENCE</scope>
    <source>
        <strain evidence="1">IBT 30069</strain>
    </source>
</reference>
<protein>
    <submittedName>
        <fullName evidence="1">Uncharacterized protein</fullName>
    </submittedName>
</protein>
<dbReference type="Proteomes" id="UP001149165">
    <property type="component" value="Unassembled WGS sequence"/>
</dbReference>
<evidence type="ECO:0000313" key="2">
    <source>
        <dbReference type="Proteomes" id="UP001149165"/>
    </source>
</evidence>
<dbReference type="OrthoDB" id="5958943at2759"/>
<gene>
    <name evidence="1" type="ORF">N7456_001111</name>
</gene>
<dbReference type="EMBL" id="JAPQKH010000001">
    <property type="protein sequence ID" value="KAJ5116763.1"/>
    <property type="molecule type" value="Genomic_DNA"/>
</dbReference>
<comment type="caution">
    <text evidence="1">The sequence shown here is derived from an EMBL/GenBank/DDBJ whole genome shotgun (WGS) entry which is preliminary data.</text>
</comment>
<keyword evidence="2" id="KW-1185">Reference proteome</keyword>
<reference evidence="1" key="2">
    <citation type="journal article" date="2023" name="IMA Fungus">
        <title>Comparative genomic study of the Penicillium genus elucidates a diverse pangenome and 15 lateral gene transfer events.</title>
        <authorList>
            <person name="Petersen C."/>
            <person name="Sorensen T."/>
            <person name="Nielsen M.R."/>
            <person name="Sondergaard T.E."/>
            <person name="Sorensen J.L."/>
            <person name="Fitzpatrick D.A."/>
            <person name="Frisvad J.C."/>
            <person name="Nielsen K.L."/>
        </authorList>
    </citation>
    <scope>NUCLEOTIDE SEQUENCE</scope>
    <source>
        <strain evidence="1">IBT 30069</strain>
    </source>
</reference>
<dbReference type="AlphaFoldDB" id="A0A9W9KSI5"/>